<accession>A0AAV4LYP4</accession>
<keyword evidence="2" id="KW-1185">Reference proteome</keyword>
<evidence type="ECO:0000313" key="1">
    <source>
        <dbReference type="EMBL" id="GIX65278.1"/>
    </source>
</evidence>
<evidence type="ECO:0000313" key="2">
    <source>
        <dbReference type="Proteomes" id="UP001497744"/>
    </source>
</evidence>
<organism evidence="1 2">
    <name type="scientific">Babesia caballi</name>
    <dbReference type="NCBI Taxonomy" id="5871"/>
    <lineage>
        <taxon>Eukaryota</taxon>
        <taxon>Sar</taxon>
        <taxon>Alveolata</taxon>
        <taxon>Apicomplexa</taxon>
        <taxon>Aconoidasida</taxon>
        <taxon>Piroplasmida</taxon>
        <taxon>Babesiidae</taxon>
        <taxon>Babesia</taxon>
    </lineage>
</organism>
<dbReference type="AlphaFoldDB" id="A0AAV4LYP4"/>
<sequence>MPVCTFGERAAVGSGARGPRYVREVDAGGVELEHELEELGNRDRDAAPVRQARCLQNAHAVVLSRVT</sequence>
<name>A0AAV4LYP4_BABCB</name>
<protein>
    <submittedName>
        <fullName evidence="1">Leucine-rich repeat-containing protein DDB G0290503, putative</fullName>
    </submittedName>
</protein>
<dbReference type="RefSeq" id="XP_067717347.1">
    <property type="nucleotide sequence ID" value="XM_067861246.1"/>
</dbReference>
<dbReference type="Proteomes" id="UP001497744">
    <property type="component" value="Unassembled WGS sequence"/>
</dbReference>
<proteinExistence type="predicted"/>
<comment type="caution">
    <text evidence="1">The sequence shown here is derived from an EMBL/GenBank/DDBJ whole genome shotgun (WGS) entry which is preliminary data.</text>
</comment>
<reference evidence="1 2" key="1">
    <citation type="submission" date="2021-06" db="EMBL/GenBank/DDBJ databases">
        <title>Genome sequence of Babesia caballi.</title>
        <authorList>
            <person name="Yamagishi J."/>
            <person name="Kidaka T."/>
            <person name="Ochi A."/>
        </authorList>
    </citation>
    <scope>NUCLEOTIDE SEQUENCE [LARGE SCALE GENOMIC DNA]</scope>
    <source>
        <strain evidence="1">USDA-D6B2</strain>
    </source>
</reference>
<dbReference type="EMBL" id="BPLF01000004">
    <property type="protein sequence ID" value="GIX65278.1"/>
    <property type="molecule type" value="Genomic_DNA"/>
</dbReference>
<dbReference type="GeneID" id="94196759"/>
<gene>
    <name evidence="1" type="ORF">BcabD6B2_47130</name>
</gene>